<dbReference type="Proteomes" id="UP001595973">
    <property type="component" value="Unassembled WGS sequence"/>
</dbReference>
<comment type="caution">
    <text evidence="1">The sequence shown here is derived from an EMBL/GenBank/DDBJ whole genome shotgun (WGS) entry which is preliminary data.</text>
</comment>
<evidence type="ECO:0008006" key="3">
    <source>
        <dbReference type="Google" id="ProtNLM"/>
    </source>
</evidence>
<accession>A0ABV9KP24</accession>
<gene>
    <name evidence="1" type="ORF">ACFO5X_24675</name>
</gene>
<protein>
    <recommendedName>
        <fullName evidence="3">DUF3630 family protein</fullName>
    </recommendedName>
</protein>
<dbReference type="RefSeq" id="WP_380722643.1">
    <property type="nucleotide sequence ID" value="NZ_JBHSGI010000034.1"/>
</dbReference>
<evidence type="ECO:0000313" key="2">
    <source>
        <dbReference type="Proteomes" id="UP001595973"/>
    </source>
</evidence>
<sequence length="112" mass="12058">MPDAWAGIECDWKKEPLPSAEALATAARLVRAARIAGFPPETAQTGYWATVCLFWDSGRIEVEVFPESFELYVFATNAAGGRFSVAEFEANAPGALDALLSELSSVRQTGSE</sequence>
<name>A0ABV9KP24_9RHOB</name>
<reference evidence="2" key="1">
    <citation type="journal article" date="2019" name="Int. J. Syst. Evol. Microbiol.">
        <title>The Global Catalogue of Microorganisms (GCM) 10K type strain sequencing project: providing services to taxonomists for standard genome sequencing and annotation.</title>
        <authorList>
            <consortium name="The Broad Institute Genomics Platform"/>
            <consortium name="The Broad Institute Genome Sequencing Center for Infectious Disease"/>
            <person name="Wu L."/>
            <person name="Ma J."/>
        </authorList>
    </citation>
    <scope>NUCLEOTIDE SEQUENCE [LARGE SCALE GENOMIC DNA]</scope>
    <source>
        <strain evidence="2">CGMCC 4.7283</strain>
    </source>
</reference>
<dbReference type="EMBL" id="JBHSGI010000034">
    <property type="protein sequence ID" value="MFC4671769.1"/>
    <property type="molecule type" value="Genomic_DNA"/>
</dbReference>
<proteinExistence type="predicted"/>
<keyword evidence="2" id="KW-1185">Reference proteome</keyword>
<evidence type="ECO:0000313" key="1">
    <source>
        <dbReference type="EMBL" id="MFC4671769.1"/>
    </source>
</evidence>
<organism evidence="1 2">
    <name type="scientific">Seohaeicola nanhaiensis</name>
    <dbReference type="NCBI Taxonomy" id="1387282"/>
    <lineage>
        <taxon>Bacteria</taxon>
        <taxon>Pseudomonadati</taxon>
        <taxon>Pseudomonadota</taxon>
        <taxon>Alphaproteobacteria</taxon>
        <taxon>Rhodobacterales</taxon>
        <taxon>Roseobacteraceae</taxon>
        <taxon>Seohaeicola</taxon>
    </lineage>
</organism>